<evidence type="ECO:0000256" key="1">
    <source>
        <dbReference type="SAM" id="Phobius"/>
    </source>
</evidence>
<dbReference type="EMBL" id="SHOA02000019">
    <property type="protein sequence ID" value="TDH72422.1"/>
    <property type="molecule type" value="Genomic_DNA"/>
</dbReference>
<keyword evidence="1" id="KW-0472">Membrane</keyword>
<keyword evidence="1" id="KW-1133">Transmembrane helix</keyword>
<accession>A0A976IIH3</accession>
<name>A0A976IIH3_BRELC</name>
<dbReference type="AlphaFoldDB" id="A0A976IIH3"/>
<sequence>MQYVKTISFIALLCVASVTAQVRLQNQEQKEGLQTTDRFEGESGGNFSNVEKGFEVAQVNFATSDTSEEIGENKTPGSNTVLIVAAVGACACVGVLGVVLMKRRKGSEKKLSGDIFTIDDKNSVL</sequence>
<reference evidence="3 4" key="1">
    <citation type="journal article" date="2021" name="Genome Biol.">
        <title>AFLAP: assembly-free linkage analysis pipeline using k-mers from genome sequencing data.</title>
        <authorList>
            <person name="Fletcher K."/>
            <person name="Zhang L."/>
            <person name="Gil J."/>
            <person name="Han R."/>
            <person name="Cavanaugh K."/>
            <person name="Michelmore R."/>
        </authorList>
    </citation>
    <scope>NUCLEOTIDE SEQUENCE [LARGE SCALE GENOMIC DNA]</scope>
    <source>
        <strain evidence="3 4">SF5</strain>
    </source>
</reference>
<protein>
    <submittedName>
        <fullName evidence="3">Uncharacterized protein</fullName>
    </submittedName>
</protein>
<comment type="caution">
    <text evidence="3">The sequence shown here is derived from an EMBL/GenBank/DDBJ whole genome shotgun (WGS) entry which is preliminary data.</text>
</comment>
<proteinExistence type="predicted"/>
<evidence type="ECO:0000313" key="4">
    <source>
        <dbReference type="Proteomes" id="UP000294530"/>
    </source>
</evidence>
<dbReference type="OrthoDB" id="164443at2759"/>
<gene>
    <name evidence="3" type="ORF">CCR75_003177</name>
</gene>
<dbReference type="KEGG" id="blac:94346945"/>
<organism evidence="3 4">
    <name type="scientific">Bremia lactucae</name>
    <name type="common">Lettuce downy mildew</name>
    <dbReference type="NCBI Taxonomy" id="4779"/>
    <lineage>
        <taxon>Eukaryota</taxon>
        <taxon>Sar</taxon>
        <taxon>Stramenopiles</taxon>
        <taxon>Oomycota</taxon>
        <taxon>Peronosporomycetes</taxon>
        <taxon>Peronosporales</taxon>
        <taxon>Peronosporaceae</taxon>
        <taxon>Bremia</taxon>
    </lineage>
</organism>
<dbReference type="Proteomes" id="UP000294530">
    <property type="component" value="Unassembled WGS sequence"/>
</dbReference>
<keyword evidence="4" id="KW-1185">Reference proteome</keyword>
<feature type="signal peptide" evidence="2">
    <location>
        <begin position="1"/>
        <end position="20"/>
    </location>
</feature>
<evidence type="ECO:0000256" key="2">
    <source>
        <dbReference type="SAM" id="SignalP"/>
    </source>
</evidence>
<keyword evidence="2" id="KW-0732">Signal</keyword>
<dbReference type="RefSeq" id="XP_067821921.1">
    <property type="nucleotide sequence ID" value="XM_067961274.1"/>
</dbReference>
<keyword evidence="1" id="KW-0812">Transmembrane</keyword>
<feature type="chain" id="PRO_5037378573" evidence="2">
    <location>
        <begin position="21"/>
        <end position="125"/>
    </location>
</feature>
<feature type="transmembrane region" description="Helical" evidence="1">
    <location>
        <begin position="81"/>
        <end position="101"/>
    </location>
</feature>
<dbReference type="GeneID" id="94346945"/>
<evidence type="ECO:0000313" key="3">
    <source>
        <dbReference type="EMBL" id="TDH72422.1"/>
    </source>
</evidence>